<name>A0A0W8FEF5_9ZZZZ</name>
<feature type="transmembrane region" description="Helical" evidence="1">
    <location>
        <begin position="102"/>
        <end position="120"/>
    </location>
</feature>
<feature type="transmembrane region" description="Helical" evidence="1">
    <location>
        <begin position="21"/>
        <end position="42"/>
    </location>
</feature>
<dbReference type="InterPro" id="IPR013099">
    <property type="entry name" value="K_chnl_dom"/>
</dbReference>
<feature type="transmembrane region" description="Helical" evidence="1">
    <location>
        <begin position="205"/>
        <end position="226"/>
    </location>
</feature>
<comment type="caution">
    <text evidence="3">The sequence shown here is derived from an EMBL/GenBank/DDBJ whole genome shotgun (WGS) entry which is preliminary data.</text>
</comment>
<dbReference type="Gene3D" id="1.10.287.70">
    <property type="match status" value="1"/>
</dbReference>
<organism evidence="3">
    <name type="scientific">hydrocarbon metagenome</name>
    <dbReference type="NCBI Taxonomy" id="938273"/>
    <lineage>
        <taxon>unclassified sequences</taxon>
        <taxon>metagenomes</taxon>
        <taxon>ecological metagenomes</taxon>
    </lineage>
</organism>
<feature type="transmembrane region" description="Helical" evidence="1">
    <location>
        <begin position="74"/>
        <end position="96"/>
    </location>
</feature>
<feature type="transmembrane region" description="Helical" evidence="1">
    <location>
        <begin position="132"/>
        <end position="154"/>
    </location>
</feature>
<protein>
    <recommendedName>
        <fullName evidence="2">Potassium channel domain-containing protein</fullName>
    </recommendedName>
</protein>
<proteinExistence type="predicted"/>
<keyword evidence="1" id="KW-0472">Membrane</keyword>
<gene>
    <name evidence="3" type="ORF">ASZ90_011045</name>
</gene>
<dbReference type="AlphaFoldDB" id="A0A0W8FEF5"/>
<keyword evidence="1" id="KW-1133">Transmembrane helix</keyword>
<dbReference type="Pfam" id="PF07885">
    <property type="entry name" value="Ion_trans_2"/>
    <property type="match status" value="1"/>
</dbReference>
<dbReference type="SUPFAM" id="SSF81324">
    <property type="entry name" value="Voltage-gated potassium channels"/>
    <property type="match status" value="1"/>
</dbReference>
<feature type="domain" description="Potassium channel" evidence="2">
    <location>
        <begin position="143"/>
        <end position="227"/>
    </location>
</feature>
<dbReference type="EMBL" id="LNQE01001312">
    <property type="protein sequence ID" value="KUG19236.1"/>
    <property type="molecule type" value="Genomic_DNA"/>
</dbReference>
<evidence type="ECO:0000259" key="2">
    <source>
        <dbReference type="Pfam" id="PF07885"/>
    </source>
</evidence>
<keyword evidence="1" id="KW-0812">Transmembrane</keyword>
<reference evidence="3" key="1">
    <citation type="journal article" date="2015" name="Proc. Natl. Acad. Sci. U.S.A.">
        <title>Networks of energetic and metabolic interactions define dynamics in microbial communities.</title>
        <authorList>
            <person name="Embree M."/>
            <person name="Liu J.K."/>
            <person name="Al-Bassam M.M."/>
            <person name="Zengler K."/>
        </authorList>
    </citation>
    <scope>NUCLEOTIDE SEQUENCE</scope>
</reference>
<sequence length="236" mass="26117">MTGEEDLIREREQKIRSRRGSRLRFLNLVAFLLLLILLLPFFDYLGPGPLLLWTFNAAVLISGVYAVSDRTINAVISAAFAVSALSSGWMHLLFGIHLADAAASAFLAMFYGFTTIVILARVLRYRVVDRETIYGAISVYLLIGFTFATIYQLIERLSPGSFAFGGELLAGRENLFPQLVYYSFITLTTTGTGDFYPATDVVRSFAVLEAVIGTLYIAVLIARLIGIISAKPKPRR</sequence>
<feature type="transmembrane region" description="Helical" evidence="1">
    <location>
        <begin position="48"/>
        <end position="67"/>
    </location>
</feature>
<evidence type="ECO:0000313" key="3">
    <source>
        <dbReference type="EMBL" id="KUG19236.1"/>
    </source>
</evidence>
<accession>A0A0W8FEF5</accession>
<evidence type="ECO:0000256" key="1">
    <source>
        <dbReference type="SAM" id="Phobius"/>
    </source>
</evidence>